<keyword evidence="1" id="KW-0732">Signal</keyword>
<dbReference type="RefSeq" id="WP_321550608.1">
    <property type="nucleotide sequence ID" value="NZ_JAXIVS010000016.1"/>
</dbReference>
<sequence length="281" mass="29202">MLSPATLALALLLLGGTLAQAQPAPTREPRRRSFTLTGAPLEARIATGIRTFLVFSVPIRGKAVEVDPTRIKVVASGDAILAFEPLSEPRPGECWTLRVPLADGKASEVAEFSLVAHPSEVDTEIDVARPEESPTACPTCAPCAALSAADAIASGFIDSGGVGTRPLGFFTDAASGFELKEGVTYRAGGWVLVDAEIIPPPRQPAWRPTGATLTSKTGEVGVRAVTVKPGKQPNAVRVLVTTDVPLPSAGLDFTLHLNGAQGAPSLSIPEVKLPPAKEPKP</sequence>
<accession>A0ABU5HGE9</accession>
<name>A0ABU5HGE9_9BACT</name>
<feature type="signal peptide" evidence="1">
    <location>
        <begin position="1"/>
        <end position="21"/>
    </location>
</feature>
<organism evidence="2 3">
    <name type="scientific">Hyalangium rubrum</name>
    <dbReference type="NCBI Taxonomy" id="3103134"/>
    <lineage>
        <taxon>Bacteria</taxon>
        <taxon>Pseudomonadati</taxon>
        <taxon>Myxococcota</taxon>
        <taxon>Myxococcia</taxon>
        <taxon>Myxococcales</taxon>
        <taxon>Cystobacterineae</taxon>
        <taxon>Archangiaceae</taxon>
        <taxon>Hyalangium</taxon>
    </lineage>
</organism>
<protein>
    <submittedName>
        <fullName evidence="2">DUF2381 family protein</fullName>
    </submittedName>
</protein>
<evidence type="ECO:0000313" key="2">
    <source>
        <dbReference type="EMBL" id="MDY7231897.1"/>
    </source>
</evidence>
<feature type="chain" id="PRO_5045844179" evidence="1">
    <location>
        <begin position="22"/>
        <end position="281"/>
    </location>
</feature>
<dbReference type="Proteomes" id="UP001291309">
    <property type="component" value="Unassembled WGS sequence"/>
</dbReference>
<gene>
    <name evidence="2" type="ORF">SYV04_36255</name>
</gene>
<dbReference type="EMBL" id="JAXIVS010000016">
    <property type="protein sequence ID" value="MDY7231897.1"/>
    <property type="molecule type" value="Genomic_DNA"/>
</dbReference>
<dbReference type="NCBIfam" id="TIGR02268">
    <property type="entry name" value="Myxococcus xanthus paralogous family TIGR02268"/>
    <property type="match status" value="1"/>
</dbReference>
<dbReference type="Pfam" id="PF09544">
    <property type="entry name" value="DUF2381"/>
    <property type="match status" value="1"/>
</dbReference>
<evidence type="ECO:0000313" key="3">
    <source>
        <dbReference type="Proteomes" id="UP001291309"/>
    </source>
</evidence>
<comment type="caution">
    <text evidence="2">The sequence shown here is derived from an EMBL/GenBank/DDBJ whole genome shotgun (WGS) entry which is preliminary data.</text>
</comment>
<proteinExistence type="predicted"/>
<dbReference type="InterPro" id="IPR011754">
    <property type="entry name" value="Mxa_paralog_2268"/>
</dbReference>
<evidence type="ECO:0000256" key="1">
    <source>
        <dbReference type="SAM" id="SignalP"/>
    </source>
</evidence>
<keyword evidence="3" id="KW-1185">Reference proteome</keyword>
<reference evidence="2 3" key="1">
    <citation type="submission" date="2023-12" db="EMBL/GenBank/DDBJ databases">
        <title>the genome sequence of Hyalangium sp. s54d21.</title>
        <authorList>
            <person name="Zhang X."/>
        </authorList>
    </citation>
    <scope>NUCLEOTIDE SEQUENCE [LARGE SCALE GENOMIC DNA]</scope>
    <source>
        <strain evidence="3">s54d21</strain>
    </source>
</reference>